<evidence type="ECO:0000256" key="13">
    <source>
        <dbReference type="SAM" id="MobiDB-lite"/>
    </source>
</evidence>
<comment type="similarity">
    <text evidence="3">Belongs to the multi antimicrobial extrusion (MATE) (TC 2.A.66.1) family.</text>
</comment>
<evidence type="ECO:0000313" key="16">
    <source>
        <dbReference type="Proteomes" id="UP000274391"/>
    </source>
</evidence>
<comment type="subcellular location">
    <subcellularLocation>
        <location evidence="2">Cell membrane</location>
        <topology evidence="2">Multi-pass membrane protein</topology>
    </subcellularLocation>
</comment>
<keyword evidence="10" id="KW-0406">Ion transport</keyword>
<keyword evidence="6" id="KW-0050">Antiport</keyword>
<feature type="transmembrane region" description="Helical" evidence="14">
    <location>
        <begin position="60"/>
        <end position="83"/>
    </location>
</feature>
<dbReference type="InterPro" id="IPR050222">
    <property type="entry name" value="MATE_MdtK"/>
</dbReference>
<evidence type="ECO:0000256" key="12">
    <source>
        <dbReference type="ARBA" id="ARBA00031636"/>
    </source>
</evidence>
<dbReference type="GO" id="GO:0015297">
    <property type="term" value="F:antiporter activity"/>
    <property type="evidence" value="ECO:0007669"/>
    <property type="project" value="UniProtKB-KW"/>
</dbReference>
<keyword evidence="9 14" id="KW-1133">Transmembrane helix</keyword>
<dbReference type="InterPro" id="IPR048279">
    <property type="entry name" value="MdtK-like"/>
</dbReference>
<feature type="transmembrane region" description="Helical" evidence="14">
    <location>
        <begin position="262"/>
        <end position="282"/>
    </location>
</feature>
<evidence type="ECO:0000256" key="14">
    <source>
        <dbReference type="SAM" id="Phobius"/>
    </source>
</evidence>
<dbReference type="GO" id="GO:0042910">
    <property type="term" value="F:xenobiotic transmembrane transporter activity"/>
    <property type="evidence" value="ECO:0007669"/>
    <property type="project" value="InterPro"/>
</dbReference>
<dbReference type="NCBIfam" id="TIGR00797">
    <property type="entry name" value="matE"/>
    <property type="match status" value="1"/>
</dbReference>
<feature type="transmembrane region" description="Helical" evidence="14">
    <location>
        <begin position="203"/>
        <end position="224"/>
    </location>
</feature>
<reference evidence="15 16" key="1">
    <citation type="submission" date="2018-11" db="EMBL/GenBank/DDBJ databases">
        <title>YIM 102482-1 draft genome.</title>
        <authorList>
            <person name="Li G."/>
            <person name="Jiang Y."/>
        </authorList>
    </citation>
    <scope>NUCLEOTIDE SEQUENCE [LARGE SCALE GENOMIC DNA]</scope>
    <source>
        <strain evidence="15 16">YIM 102482-1</strain>
    </source>
</reference>
<evidence type="ECO:0000256" key="10">
    <source>
        <dbReference type="ARBA" id="ARBA00023065"/>
    </source>
</evidence>
<protein>
    <recommendedName>
        <fullName evidence="4">Probable multidrug resistance protein NorM</fullName>
    </recommendedName>
    <alternativeName>
        <fullName evidence="12">Multidrug-efflux transporter</fullName>
    </alternativeName>
</protein>
<name>A0A3P3VT18_9MICO</name>
<organism evidence="15 16">
    <name type="scientific">Gulosibacter macacae</name>
    <dbReference type="NCBI Taxonomy" id="2488791"/>
    <lineage>
        <taxon>Bacteria</taxon>
        <taxon>Bacillati</taxon>
        <taxon>Actinomycetota</taxon>
        <taxon>Actinomycetes</taxon>
        <taxon>Micrococcales</taxon>
        <taxon>Microbacteriaceae</taxon>
        <taxon>Gulosibacter</taxon>
    </lineage>
</organism>
<comment type="caution">
    <text evidence="15">The sequence shown here is derived from an EMBL/GenBank/DDBJ whole genome shotgun (WGS) entry which is preliminary data.</text>
</comment>
<keyword evidence="5" id="KW-0813">Transport</keyword>
<evidence type="ECO:0000256" key="6">
    <source>
        <dbReference type="ARBA" id="ARBA00022449"/>
    </source>
</evidence>
<dbReference type="OrthoDB" id="5242355at2"/>
<feature type="transmembrane region" description="Helical" evidence="14">
    <location>
        <begin position="28"/>
        <end position="48"/>
    </location>
</feature>
<proteinExistence type="inferred from homology"/>
<feature type="transmembrane region" description="Helical" evidence="14">
    <location>
        <begin position="426"/>
        <end position="448"/>
    </location>
</feature>
<keyword evidence="7" id="KW-1003">Cell membrane</keyword>
<dbReference type="InterPro" id="IPR002528">
    <property type="entry name" value="MATE_fam"/>
</dbReference>
<keyword evidence="11 14" id="KW-0472">Membrane</keyword>
<evidence type="ECO:0000313" key="15">
    <source>
        <dbReference type="EMBL" id="RRJ85952.1"/>
    </source>
</evidence>
<dbReference type="Pfam" id="PF01554">
    <property type="entry name" value="MatE"/>
    <property type="match status" value="2"/>
</dbReference>
<feature type="region of interest" description="Disordered" evidence="13">
    <location>
        <begin position="1"/>
        <end position="20"/>
    </location>
</feature>
<evidence type="ECO:0000256" key="11">
    <source>
        <dbReference type="ARBA" id="ARBA00023136"/>
    </source>
</evidence>
<feature type="transmembrane region" description="Helical" evidence="14">
    <location>
        <begin position="108"/>
        <end position="131"/>
    </location>
</feature>
<sequence length="458" mass="47316">MTLAARRRWDDGRVTTPAPPTGSMARRILALAVPALGALIAQPLFVLTDTAMVGHLGETVLAGMSIGSTIITTVVGLMVFLAYTTTPMVARRLGAGDKPGAVRAGIDGMWLGLGIGVVLLLGGLALAYPTIAAFTSDPGVAQAALSYLTVSMWGLPGMLIVIAATGLLRGLQDTKTPLVIAVIGAVVNAGLNYVFIYPAGLGIAGSALGTAVTETLMAVAYVVITMRAATAHGVSLAPGIGDPRSMLTASALMMLRTVTLRISLLMLVWSASALGVTELAAFQITYTIYNLLAFALDALAIAAQAMVGHDLGAGQAREVKRLTFTLCWWGAGVGVVLGALMSLLAPVVGPIFVSEPSVLAVLPAAIWTMSVFLPLCGIVFVLDGVLIGAGDVRYLAWAGIVPMVAFGIFVWLLISAAPTGATALIWLWIAFGGGFMTVRGATLVFRALTDRWLVTGVK</sequence>
<dbReference type="Proteomes" id="UP000274391">
    <property type="component" value="Unassembled WGS sequence"/>
</dbReference>
<evidence type="ECO:0000256" key="7">
    <source>
        <dbReference type="ARBA" id="ARBA00022475"/>
    </source>
</evidence>
<dbReference type="EMBL" id="RQVS01000013">
    <property type="protein sequence ID" value="RRJ85952.1"/>
    <property type="molecule type" value="Genomic_DNA"/>
</dbReference>
<evidence type="ECO:0000256" key="8">
    <source>
        <dbReference type="ARBA" id="ARBA00022692"/>
    </source>
</evidence>
<evidence type="ECO:0000256" key="5">
    <source>
        <dbReference type="ARBA" id="ARBA00022448"/>
    </source>
</evidence>
<dbReference type="PIRSF" id="PIRSF006603">
    <property type="entry name" value="DinF"/>
    <property type="match status" value="1"/>
</dbReference>
<feature type="transmembrane region" description="Helical" evidence="14">
    <location>
        <begin position="328"/>
        <end position="352"/>
    </location>
</feature>
<evidence type="ECO:0000256" key="4">
    <source>
        <dbReference type="ARBA" id="ARBA00020268"/>
    </source>
</evidence>
<dbReference type="PANTHER" id="PTHR43298">
    <property type="entry name" value="MULTIDRUG RESISTANCE PROTEIN NORM-RELATED"/>
    <property type="match status" value="1"/>
</dbReference>
<feature type="transmembrane region" description="Helical" evidence="14">
    <location>
        <begin position="358"/>
        <end position="382"/>
    </location>
</feature>
<evidence type="ECO:0000256" key="1">
    <source>
        <dbReference type="ARBA" id="ARBA00003408"/>
    </source>
</evidence>
<accession>A0A3P3VT18</accession>
<dbReference type="GO" id="GO:0006811">
    <property type="term" value="P:monoatomic ion transport"/>
    <property type="evidence" value="ECO:0007669"/>
    <property type="project" value="UniProtKB-KW"/>
</dbReference>
<dbReference type="AlphaFoldDB" id="A0A3P3VT18"/>
<gene>
    <name evidence="15" type="ORF">EG850_10420</name>
</gene>
<feature type="transmembrane region" description="Helical" evidence="14">
    <location>
        <begin position="394"/>
        <end position="414"/>
    </location>
</feature>
<dbReference type="PANTHER" id="PTHR43298:SF2">
    <property type="entry name" value="FMN_FAD EXPORTER YEEO-RELATED"/>
    <property type="match status" value="1"/>
</dbReference>
<keyword evidence="16" id="KW-1185">Reference proteome</keyword>
<evidence type="ECO:0000256" key="3">
    <source>
        <dbReference type="ARBA" id="ARBA00010199"/>
    </source>
</evidence>
<dbReference type="GO" id="GO:0005886">
    <property type="term" value="C:plasma membrane"/>
    <property type="evidence" value="ECO:0007669"/>
    <property type="project" value="UniProtKB-SubCell"/>
</dbReference>
<evidence type="ECO:0000256" key="9">
    <source>
        <dbReference type="ARBA" id="ARBA00022989"/>
    </source>
</evidence>
<keyword evidence="8 14" id="KW-0812">Transmembrane</keyword>
<feature type="transmembrane region" description="Helical" evidence="14">
    <location>
        <begin position="288"/>
        <end position="307"/>
    </location>
</feature>
<feature type="transmembrane region" description="Helical" evidence="14">
    <location>
        <begin position="178"/>
        <end position="197"/>
    </location>
</feature>
<feature type="transmembrane region" description="Helical" evidence="14">
    <location>
        <begin position="151"/>
        <end position="171"/>
    </location>
</feature>
<comment type="function">
    <text evidence="1">Multidrug efflux pump.</text>
</comment>
<evidence type="ECO:0000256" key="2">
    <source>
        <dbReference type="ARBA" id="ARBA00004651"/>
    </source>
</evidence>